<evidence type="ECO:0000313" key="6">
    <source>
        <dbReference type="Proteomes" id="UP001266305"/>
    </source>
</evidence>
<proteinExistence type="inferred from homology"/>
<dbReference type="PANTHER" id="PTHR14199:SF29">
    <property type="entry name" value="NEUROBLASTOMA BREAKPOINT FAMILY MEMBER 4-RELATED"/>
    <property type="match status" value="1"/>
</dbReference>
<dbReference type="InterPro" id="IPR010630">
    <property type="entry name" value="Olduvai_dom"/>
</dbReference>
<feature type="compositionally biased region" description="Acidic residues" evidence="3">
    <location>
        <begin position="349"/>
        <end position="361"/>
    </location>
</feature>
<feature type="compositionally biased region" description="Basic and acidic residues" evidence="3">
    <location>
        <begin position="12"/>
        <end position="21"/>
    </location>
</feature>
<feature type="region of interest" description="Disordered" evidence="3">
    <location>
        <begin position="1"/>
        <end position="23"/>
    </location>
</feature>
<feature type="compositionally biased region" description="Basic and acidic residues" evidence="3">
    <location>
        <begin position="376"/>
        <end position="385"/>
    </location>
</feature>
<sequence length="457" mass="50288">MDQENQLSQELLEAKEQKAPEDPLDEIYWTPSVQGKLSDCQQPYSSASSSLKNQLTCPALDLASSTQATCPQGTWSGDLSHSLSEVQASQTQLDPSTLVPSFLRIELDEVFYCGSGSARQGLSSTTCSFTVNVDPDSPLLHYGFLHTPSGSNSLAQTPAVFPTFSGVQSQNQDPELVLAPSIQIKNPLQMEGSADNTQGDQVPGNIHASTDQKPKIKRKLPFSNPVDNREISPKLSERRLKSLEPQGTTPICEEYKLRIASLKMDILNFTEGILEQELRRIEELRHFPKQEEQLAKLQEERDAMLNQHFKAHLTPDDPDKSQGQNLQEQLAKGLRLAEHYVSKLSPENDKDDEDCTEEEVEKVEKSAAPRLSQELLEAKEQKAPEDSLDEIYWTPSVQGKLSDCQQPYSSASSSLKNQLTCPALDVASKSVVPAVPPGGPTAPAGSPLEKHSGNKWS</sequence>
<keyword evidence="1" id="KW-0175">Coiled coil</keyword>
<evidence type="ECO:0000256" key="1">
    <source>
        <dbReference type="ARBA" id="ARBA00023054"/>
    </source>
</evidence>
<evidence type="ECO:0000259" key="4">
    <source>
        <dbReference type="PROSITE" id="PS51316"/>
    </source>
</evidence>
<comment type="caution">
    <text evidence="5">The sequence shown here is derived from an EMBL/GenBank/DDBJ whole genome shotgun (WGS) entry which is preliminary data.</text>
</comment>
<feature type="region of interest" description="Disordered" evidence="3">
    <location>
        <begin position="431"/>
        <end position="457"/>
    </location>
</feature>
<feature type="domain" description="Olduvai" evidence="4">
    <location>
        <begin position="8"/>
        <end position="92"/>
    </location>
</feature>
<reference evidence="5 6" key="1">
    <citation type="submission" date="2023-05" db="EMBL/GenBank/DDBJ databases">
        <title>B98-5 Cell Line De Novo Hybrid Assembly: An Optical Mapping Approach.</title>
        <authorList>
            <person name="Kananen K."/>
            <person name="Auerbach J.A."/>
            <person name="Kautto E."/>
            <person name="Blachly J.S."/>
        </authorList>
    </citation>
    <scope>NUCLEOTIDE SEQUENCE [LARGE SCALE GENOMIC DNA]</scope>
    <source>
        <strain evidence="5">B95-8</strain>
        <tissue evidence="5">Cell line</tissue>
    </source>
</reference>
<dbReference type="SMART" id="SM01148">
    <property type="entry name" value="DUF1220"/>
    <property type="match status" value="2"/>
</dbReference>
<evidence type="ECO:0000313" key="5">
    <source>
        <dbReference type="EMBL" id="KAK2106907.1"/>
    </source>
</evidence>
<protein>
    <recommendedName>
        <fullName evidence="4">Olduvai domain-containing protein</fullName>
    </recommendedName>
</protein>
<feature type="compositionally biased region" description="Basic and acidic residues" evidence="3">
    <location>
        <begin position="448"/>
        <end position="457"/>
    </location>
</feature>
<evidence type="ECO:0000256" key="3">
    <source>
        <dbReference type="SAM" id="MobiDB-lite"/>
    </source>
</evidence>
<organism evidence="5 6">
    <name type="scientific">Saguinus oedipus</name>
    <name type="common">Cotton-top tamarin</name>
    <name type="synonym">Oedipomidas oedipus</name>
    <dbReference type="NCBI Taxonomy" id="9490"/>
    <lineage>
        <taxon>Eukaryota</taxon>
        <taxon>Metazoa</taxon>
        <taxon>Chordata</taxon>
        <taxon>Craniata</taxon>
        <taxon>Vertebrata</taxon>
        <taxon>Euteleostomi</taxon>
        <taxon>Mammalia</taxon>
        <taxon>Eutheria</taxon>
        <taxon>Euarchontoglires</taxon>
        <taxon>Primates</taxon>
        <taxon>Haplorrhini</taxon>
        <taxon>Platyrrhini</taxon>
        <taxon>Cebidae</taxon>
        <taxon>Callitrichinae</taxon>
        <taxon>Saguinus</taxon>
    </lineage>
</organism>
<accession>A0ABQ9VBZ5</accession>
<comment type="similarity">
    <text evidence="2">Belongs to the NBPF family.</text>
</comment>
<dbReference type="Pfam" id="PF06758">
    <property type="entry name" value="Olduvai"/>
    <property type="match status" value="2"/>
</dbReference>
<evidence type="ECO:0000256" key="2">
    <source>
        <dbReference type="ARBA" id="ARBA00038417"/>
    </source>
</evidence>
<dbReference type="PANTHER" id="PTHR14199">
    <property type="entry name" value="NEUROBLASTOMA BREAKPOINT FAMILY MEMBER 6-LIKE PROTEIN"/>
    <property type="match status" value="1"/>
</dbReference>
<keyword evidence="6" id="KW-1185">Reference proteome</keyword>
<feature type="region of interest" description="Disordered" evidence="3">
    <location>
        <begin position="191"/>
        <end position="231"/>
    </location>
</feature>
<dbReference type="Proteomes" id="UP001266305">
    <property type="component" value="Unassembled WGS sequence"/>
</dbReference>
<dbReference type="PROSITE" id="PS51316">
    <property type="entry name" value="ODV"/>
    <property type="match status" value="2"/>
</dbReference>
<feature type="domain" description="Olduvai" evidence="4">
    <location>
        <begin position="347"/>
        <end position="457"/>
    </location>
</feature>
<gene>
    <name evidence="5" type="ORF">P7K49_016421</name>
</gene>
<dbReference type="InterPro" id="IPR055306">
    <property type="entry name" value="NBPF"/>
</dbReference>
<name>A0ABQ9VBZ5_SAGOE</name>
<feature type="region of interest" description="Disordered" evidence="3">
    <location>
        <begin position="342"/>
        <end position="387"/>
    </location>
</feature>
<dbReference type="EMBL" id="JASSZA010000007">
    <property type="protein sequence ID" value="KAK2106907.1"/>
    <property type="molecule type" value="Genomic_DNA"/>
</dbReference>